<dbReference type="InterPro" id="IPR013783">
    <property type="entry name" value="Ig-like_fold"/>
</dbReference>
<dbReference type="OrthoDB" id="10048737at2759"/>
<keyword evidence="2" id="KW-1185">Reference proteome</keyword>
<name>A0A9N9R9J0_9NEOP</name>
<reference evidence="1" key="1">
    <citation type="submission" date="2021-12" db="EMBL/GenBank/DDBJ databases">
        <authorList>
            <person name="King R."/>
        </authorList>
    </citation>
    <scope>NUCLEOTIDE SEQUENCE</scope>
</reference>
<proteinExistence type="predicted"/>
<dbReference type="AlphaFoldDB" id="A0A9N9R9J0"/>
<dbReference type="EMBL" id="OU893335">
    <property type="protein sequence ID" value="CAG9792222.1"/>
    <property type="molecule type" value="Genomic_DNA"/>
</dbReference>
<evidence type="ECO:0008006" key="3">
    <source>
        <dbReference type="Google" id="ProtNLM"/>
    </source>
</evidence>
<sequence length="155" mass="17986">MIHSYLFLHSYDGRIKPNSAHWADNTLAGRAKWHSVQPSALRIHDVVATDRALYRCRVDFKISPTRNHKILLDVIGKYPVLGFDNEKRLVSHILKLGDAGFPPKRSKIRQLAENLGLKHNFYNETKISEPQWLKSFLERNPEMVMTQAQGKERRV</sequence>
<evidence type="ECO:0000313" key="1">
    <source>
        <dbReference type="EMBL" id="CAG9792222.1"/>
    </source>
</evidence>
<reference evidence="1" key="2">
    <citation type="submission" date="2022-10" db="EMBL/GenBank/DDBJ databases">
        <authorList>
            <consortium name="ENA_rothamsted_submissions"/>
            <consortium name="culmorum"/>
            <person name="King R."/>
        </authorList>
    </citation>
    <scope>NUCLEOTIDE SEQUENCE</scope>
</reference>
<protein>
    <recommendedName>
        <fullName evidence="3">Ig-like domain-containing protein</fullName>
    </recommendedName>
</protein>
<dbReference type="Gene3D" id="2.60.40.10">
    <property type="entry name" value="Immunoglobulins"/>
    <property type="match status" value="1"/>
</dbReference>
<dbReference type="Proteomes" id="UP001153714">
    <property type="component" value="Chromosome 4"/>
</dbReference>
<organism evidence="1 2">
    <name type="scientific">Diatraea saccharalis</name>
    <name type="common">sugarcane borer</name>
    <dbReference type="NCBI Taxonomy" id="40085"/>
    <lineage>
        <taxon>Eukaryota</taxon>
        <taxon>Metazoa</taxon>
        <taxon>Ecdysozoa</taxon>
        <taxon>Arthropoda</taxon>
        <taxon>Hexapoda</taxon>
        <taxon>Insecta</taxon>
        <taxon>Pterygota</taxon>
        <taxon>Neoptera</taxon>
        <taxon>Endopterygota</taxon>
        <taxon>Lepidoptera</taxon>
        <taxon>Glossata</taxon>
        <taxon>Ditrysia</taxon>
        <taxon>Pyraloidea</taxon>
        <taxon>Crambidae</taxon>
        <taxon>Crambinae</taxon>
        <taxon>Diatraea</taxon>
    </lineage>
</organism>
<evidence type="ECO:0000313" key="2">
    <source>
        <dbReference type="Proteomes" id="UP001153714"/>
    </source>
</evidence>
<gene>
    <name evidence="1" type="ORF">DIATSA_LOCUS9772</name>
</gene>
<accession>A0A9N9R9J0</accession>